<dbReference type="GO" id="GO:0016491">
    <property type="term" value="F:oxidoreductase activity"/>
    <property type="evidence" value="ECO:0007669"/>
    <property type="project" value="InterPro"/>
</dbReference>
<dbReference type="GO" id="GO:0051537">
    <property type="term" value="F:2 iron, 2 sulfur cluster binding"/>
    <property type="evidence" value="ECO:0007669"/>
    <property type="project" value="UniProtKB-KW"/>
</dbReference>
<dbReference type="InterPro" id="IPR002023">
    <property type="entry name" value="NuoE-like"/>
</dbReference>
<name>A0A1M5NJ26_9FIRM</name>
<keyword evidence="9" id="KW-1185">Reference proteome</keyword>
<evidence type="ECO:0000256" key="6">
    <source>
        <dbReference type="ARBA" id="ARBA00034078"/>
    </source>
</evidence>
<dbReference type="CDD" id="cd03064">
    <property type="entry name" value="TRX_Fd_NuoE"/>
    <property type="match status" value="1"/>
</dbReference>
<dbReference type="Proteomes" id="UP000242520">
    <property type="component" value="Unassembled WGS sequence"/>
</dbReference>
<comment type="cofactor">
    <cofactor evidence="7">
        <name>[2Fe-2S] cluster</name>
        <dbReference type="ChEBI" id="CHEBI:190135"/>
    </cofactor>
    <text evidence="7">Binds 1 [2Fe-2S] cluster.</text>
</comment>
<evidence type="ECO:0000256" key="7">
    <source>
        <dbReference type="PIRSR" id="PIRSR000216-1"/>
    </source>
</evidence>
<dbReference type="OrthoDB" id="9807941at2"/>
<dbReference type="InterPro" id="IPR042128">
    <property type="entry name" value="NuoE_dom"/>
</dbReference>
<evidence type="ECO:0000256" key="1">
    <source>
        <dbReference type="ARBA" id="ARBA00010643"/>
    </source>
</evidence>
<gene>
    <name evidence="8" type="ORF">SAMN02744040_00065</name>
</gene>
<evidence type="ECO:0000256" key="2">
    <source>
        <dbReference type="ARBA" id="ARBA00022714"/>
    </source>
</evidence>
<dbReference type="InterPro" id="IPR028431">
    <property type="entry name" value="NADP_DH_HndA-like"/>
</dbReference>
<keyword evidence="2 7" id="KW-0001">2Fe-2S</keyword>
<evidence type="ECO:0000256" key="5">
    <source>
        <dbReference type="ARBA" id="ARBA00023014"/>
    </source>
</evidence>
<dbReference type="STRING" id="1123350.SAMN02744040_00065"/>
<dbReference type="PANTHER" id="PTHR43342">
    <property type="entry name" value="NADH-QUINONE OXIDOREDUCTASE, E SUBUNIT"/>
    <property type="match status" value="1"/>
</dbReference>
<protein>
    <submittedName>
        <fullName evidence="8">NADH-quinone oxidoreductase subunit E</fullName>
    </submittedName>
</protein>
<evidence type="ECO:0000256" key="3">
    <source>
        <dbReference type="ARBA" id="ARBA00022723"/>
    </source>
</evidence>
<feature type="binding site" evidence="7">
    <location>
        <position position="131"/>
    </location>
    <ligand>
        <name>[2Fe-2S] cluster</name>
        <dbReference type="ChEBI" id="CHEBI:190135"/>
    </ligand>
</feature>
<feature type="binding site" evidence="7">
    <location>
        <position position="86"/>
    </location>
    <ligand>
        <name>[2Fe-2S] cluster</name>
        <dbReference type="ChEBI" id="CHEBI:190135"/>
    </ligand>
</feature>
<dbReference type="RefSeq" id="WP_072722887.1">
    <property type="nucleotide sequence ID" value="NZ_FQXH01000005.1"/>
</dbReference>
<dbReference type="EMBL" id="FQXH01000005">
    <property type="protein sequence ID" value="SHG89445.1"/>
    <property type="molecule type" value="Genomic_DNA"/>
</dbReference>
<dbReference type="InterPro" id="IPR036249">
    <property type="entry name" value="Thioredoxin-like_sf"/>
</dbReference>
<evidence type="ECO:0000256" key="4">
    <source>
        <dbReference type="ARBA" id="ARBA00023004"/>
    </source>
</evidence>
<accession>A0A1M5NJ26</accession>
<dbReference type="SUPFAM" id="SSF52833">
    <property type="entry name" value="Thioredoxin-like"/>
    <property type="match status" value="1"/>
</dbReference>
<dbReference type="AlphaFoldDB" id="A0A1M5NJ26"/>
<evidence type="ECO:0000313" key="8">
    <source>
        <dbReference type="EMBL" id="SHG89445.1"/>
    </source>
</evidence>
<dbReference type="PIRSF" id="PIRSF000216">
    <property type="entry name" value="NADH_DH_24kDa"/>
    <property type="match status" value="1"/>
</dbReference>
<dbReference type="PANTHER" id="PTHR43342:SF2">
    <property type="entry name" value="POTENTIAL NAD-REDUCING HYDROGENASE SUBUNIT"/>
    <property type="match status" value="1"/>
</dbReference>
<dbReference type="InterPro" id="IPR041921">
    <property type="entry name" value="NuoE_N"/>
</dbReference>
<keyword evidence="5 7" id="KW-0411">Iron-sulfur</keyword>
<feature type="binding site" evidence="7">
    <location>
        <position position="91"/>
    </location>
    <ligand>
        <name>[2Fe-2S] cluster</name>
        <dbReference type="ChEBI" id="CHEBI:190135"/>
    </ligand>
</feature>
<evidence type="ECO:0000313" key="9">
    <source>
        <dbReference type="Proteomes" id="UP000242520"/>
    </source>
</evidence>
<dbReference type="Gene3D" id="3.40.30.10">
    <property type="entry name" value="Glutaredoxin"/>
    <property type="match status" value="1"/>
</dbReference>
<reference evidence="9" key="1">
    <citation type="submission" date="2016-11" db="EMBL/GenBank/DDBJ databases">
        <authorList>
            <person name="Varghese N."/>
            <person name="Submissions S."/>
        </authorList>
    </citation>
    <scope>NUCLEOTIDE SEQUENCE [LARGE SCALE GENOMIC DNA]</scope>
    <source>
        <strain evidence="9">DSM 15285</strain>
    </source>
</reference>
<organism evidence="8 9">
    <name type="scientific">Tepidibacter thalassicus DSM 15285</name>
    <dbReference type="NCBI Taxonomy" id="1123350"/>
    <lineage>
        <taxon>Bacteria</taxon>
        <taxon>Bacillati</taxon>
        <taxon>Bacillota</taxon>
        <taxon>Clostridia</taxon>
        <taxon>Peptostreptococcales</taxon>
        <taxon>Peptostreptococcaceae</taxon>
        <taxon>Tepidibacter</taxon>
    </lineage>
</organism>
<dbReference type="GO" id="GO:0046872">
    <property type="term" value="F:metal ion binding"/>
    <property type="evidence" value="ECO:0007669"/>
    <property type="project" value="UniProtKB-KW"/>
</dbReference>
<proteinExistence type="inferred from homology"/>
<feature type="binding site" evidence="7">
    <location>
        <position position="127"/>
    </location>
    <ligand>
        <name>[2Fe-2S] cluster</name>
        <dbReference type="ChEBI" id="CHEBI:190135"/>
    </ligand>
</feature>
<sequence length="170" mass="19281">MEILIEKNEEDNFKKLDEIIEKYKEEEGMLIRILQKSQEIFGYLPEKVQTYISQKLDIPISTINGIVSFYALFSEEPQGKYTIGVCLGTACYVKGAQEILETIKKELQIDVGETSMDKLFTLKATRCIGACGLAPVITINEDVHGKLTPADIPSILYKYIKKHKENKTTK</sequence>
<dbReference type="Gene3D" id="1.10.10.1590">
    <property type="entry name" value="NADH-quinone oxidoreductase subunit E"/>
    <property type="match status" value="1"/>
</dbReference>
<dbReference type="Pfam" id="PF01257">
    <property type="entry name" value="2Fe-2S_thioredx"/>
    <property type="match status" value="1"/>
</dbReference>
<comment type="similarity">
    <text evidence="1">Belongs to the complex I 24 kDa subunit family.</text>
</comment>
<comment type="cofactor">
    <cofactor evidence="6">
        <name>[2Fe-2S] cluster</name>
        <dbReference type="ChEBI" id="CHEBI:190135"/>
    </cofactor>
</comment>
<keyword evidence="3 7" id="KW-0479">Metal-binding</keyword>
<dbReference type="FunFam" id="3.40.30.10:FF:000015">
    <property type="entry name" value="NADH-quinone oxidoreductase subunit E"/>
    <property type="match status" value="1"/>
</dbReference>
<keyword evidence="4 7" id="KW-0408">Iron</keyword>